<feature type="region of interest" description="Disordered" evidence="5">
    <location>
        <begin position="112"/>
        <end position="138"/>
    </location>
</feature>
<organism evidence="7 8">
    <name type="scientific">Eptatretus burgeri</name>
    <name type="common">Inshore hagfish</name>
    <dbReference type="NCBI Taxonomy" id="7764"/>
    <lineage>
        <taxon>Eukaryota</taxon>
        <taxon>Metazoa</taxon>
        <taxon>Chordata</taxon>
        <taxon>Craniata</taxon>
        <taxon>Vertebrata</taxon>
        <taxon>Cyclostomata</taxon>
        <taxon>Myxini</taxon>
        <taxon>Myxiniformes</taxon>
        <taxon>Myxinidae</taxon>
        <taxon>Eptatretinae</taxon>
        <taxon>Eptatretus</taxon>
    </lineage>
</organism>
<dbReference type="SMART" id="SM00184">
    <property type="entry name" value="RING"/>
    <property type="match status" value="1"/>
</dbReference>
<dbReference type="GeneTree" id="ENSGT00940000166266"/>
<accession>A0A8C4QPA0</accession>
<dbReference type="PROSITE" id="PS50089">
    <property type="entry name" value="ZF_RING_2"/>
    <property type="match status" value="1"/>
</dbReference>
<dbReference type="Ensembl" id="ENSEBUT00000018861.1">
    <property type="protein sequence ID" value="ENSEBUP00000018286.1"/>
    <property type="gene ID" value="ENSEBUG00000011413.1"/>
</dbReference>
<dbReference type="GO" id="GO:0045944">
    <property type="term" value="P:positive regulation of transcription by RNA polymerase II"/>
    <property type="evidence" value="ECO:0007669"/>
    <property type="project" value="TreeGrafter"/>
</dbReference>
<dbReference type="PROSITE" id="PS00518">
    <property type="entry name" value="ZF_RING_1"/>
    <property type="match status" value="1"/>
</dbReference>
<keyword evidence="2 4" id="KW-0863">Zinc-finger</keyword>
<keyword evidence="3" id="KW-0862">Zinc</keyword>
<feature type="compositionally biased region" description="Basic residues" evidence="5">
    <location>
        <begin position="117"/>
        <end position="128"/>
    </location>
</feature>
<dbReference type="InterPro" id="IPR013083">
    <property type="entry name" value="Znf_RING/FYVE/PHD"/>
</dbReference>
<evidence type="ECO:0000259" key="6">
    <source>
        <dbReference type="PROSITE" id="PS50089"/>
    </source>
</evidence>
<protein>
    <recommendedName>
        <fullName evidence="6">RING-type domain-containing protein</fullName>
    </recommendedName>
</protein>
<dbReference type="AlphaFoldDB" id="A0A8C4QPA0"/>
<dbReference type="InterPro" id="IPR017907">
    <property type="entry name" value="Znf_RING_CS"/>
</dbReference>
<feature type="region of interest" description="Disordered" evidence="5">
    <location>
        <begin position="1"/>
        <end position="33"/>
    </location>
</feature>
<feature type="compositionally biased region" description="Basic residues" evidence="5">
    <location>
        <begin position="1"/>
        <end position="11"/>
    </location>
</feature>
<reference evidence="7" key="2">
    <citation type="submission" date="2025-09" db="UniProtKB">
        <authorList>
            <consortium name="Ensembl"/>
        </authorList>
    </citation>
    <scope>IDENTIFICATION</scope>
</reference>
<dbReference type="InterPro" id="IPR001841">
    <property type="entry name" value="Znf_RING"/>
</dbReference>
<proteinExistence type="predicted"/>
<sequence>MSGVTRKRKARSVNNSRTGRSSLRRRSQQNHSSLAMAQASELLPSLGVAEVVDLTHELQTDNDVVDLTSTNDSIVVVDGDSSLYLDANLSSLLLSSGDEAAYGDEDVQEITGEHVPKQRSKHQKRRHGASVSVEGEGSKRSSFEMLGQRLTCPVCMDSVDQVLKSGRIACSTVCGHIFCSVCIRDSLSATGCCPTCRKKLRKSQFHPIYL</sequence>
<keyword evidence="8" id="KW-1185">Reference proteome</keyword>
<dbReference type="PANTHER" id="PTHR23041:SF78">
    <property type="entry name" value="E3 UBIQUITIN-PROTEIN LIGASE RNF4"/>
    <property type="match status" value="1"/>
</dbReference>
<dbReference type="SUPFAM" id="SSF57850">
    <property type="entry name" value="RING/U-box"/>
    <property type="match status" value="1"/>
</dbReference>
<evidence type="ECO:0000256" key="3">
    <source>
        <dbReference type="ARBA" id="ARBA00022833"/>
    </source>
</evidence>
<dbReference type="Pfam" id="PF13639">
    <property type="entry name" value="zf-RING_2"/>
    <property type="match status" value="1"/>
</dbReference>
<dbReference type="Gene3D" id="3.30.40.10">
    <property type="entry name" value="Zinc/RING finger domain, C3HC4 (zinc finger)"/>
    <property type="match status" value="1"/>
</dbReference>
<dbReference type="OMA" id="CRICMDG"/>
<evidence type="ECO:0000256" key="5">
    <source>
        <dbReference type="SAM" id="MobiDB-lite"/>
    </source>
</evidence>
<evidence type="ECO:0000256" key="1">
    <source>
        <dbReference type="ARBA" id="ARBA00022723"/>
    </source>
</evidence>
<evidence type="ECO:0000256" key="2">
    <source>
        <dbReference type="ARBA" id="ARBA00022771"/>
    </source>
</evidence>
<dbReference type="GO" id="GO:0008270">
    <property type="term" value="F:zinc ion binding"/>
    <property type="evidence" value="ECO:0007669"/>
    <property type="project" value="UniProtKB-KW"/>
</dbReference>
<evidence type="ECO:0000313" key="8">
    <source>
        <dbReference type="Proteomes" id="UP000694388"/>
    </source>
</evidence>
<keyword evidence="1" id="KW-0479">Metal-binding</keyword>
<dbReference type="Proteomes" id="UP000694388">
    <property type="component" value="Unplaced"/>
</dbReference>
<feature type="domain" description="RING-type" evidence="6">
    <location>
        <begin position="152"/>
        <end position="197"/>
    </location>
</feature>
<dbReference type="PANTHER" id="PTHR23041">
    <property type="entry name" value="RING FINGER DOMAIN-CONTAINING"/>
    <property type="match status" value="1"/>
</dbReference>
<reference evidence="7" key="1">
    <citation type="submission" date="2025-08" db="UniProtKB">
        <authorList>
            <consortium name="Ensembl"/>
        </authorList>
    </citation>
    <scope>IDENTIFICATION</scope>
</reference>
<evidence type="ECO:0000313" key="7">
    <source>
        <dbReference type="Ensembl" id="ENSEBUP00000018286.1"/>
    </source>
</evidence>
<dbReference type="InterPro" id="IPR047134">
    <property type="entry name" value="RNF4"/>
</dbReference>
<name>A0A8C4QPA0_EPTBU</name>
<evidence type="ECO:0000256" key="4">
    <source>
        <dbReference type="PROSITE-ProRule" id="PRU00175"/>
    </source>
</evidence>